<accession>A0A7W8B6G0</accession>
<reference evidence="1 2" key="1">
    <citation type="submission" date="2020-08" db="EMBL/GenBank/DDBJ databases">
        <title>Genomic Encyclopedia of Type Strains, Phase III (KMG-III): the genomes of soil and plant-associated and newly described type strains.</title>
        <authorList>
            <person name="Whitman W."/>
        </authorList>
    </citation>
    <scope>NUCLEOTIDE SEQUENCE [LARGE SCALE GENOMIC DNA]</scope>
    <source>
        <strain evidence="1 2">CECT 3259</strain>
    </source>
</reference>
<comment type="caution">
    <text evidence="1">The sequence shown here is derived from an EMBL/GenBank/DDBJ whole genome shotgun (WGS) entry which is preliminary data.</text>
</comment>
<proteinExistence type="predicted"/>
<gene>
    <name evidence="1" type="ORF">FHS36_001088</name>
</gene>
<sequence>MTLHFHGYLWVGDKADFDKESVRRPPSPVEPTTTSPPDVVDRYRRAVAEWRVTDVPPLETAYWLVKPARLIRGTWEHPKPAAEWLGERLAEYAPRFASVQDRDTTRLAEKVSGSAGTLGRGGDVSLGYYLARPLFLSLAVVTCSPNRAAPGRECPAG</sequence>
<dbReference type="AlphaFoldDB" id="A0A7W8B6G0"/>
<dbReference type="EMBL" id="JACHJF010000002">
    <property type="protein sequence ID" value="MBB5117682.1"/>
    <property type="molecule type" value="Genomic_DNA"/>
</dbReference>
<name>A0A7W8B6G0_STREU</name>
<dbReference type="Proteomes" id="UP000528608">
    <property type="component" value="Unassembled WGS sequence"/>
</dbReference>
<protein>
    <submittedName>
        <fullName evidence="1">Uncharacterized protein</fullName>
    </submittedName>
</protein>
<organism evidence="1 2">
    <name type="scientific">Streptomyces eurocidicus</name>
    <name type="common">Streptoverticillium eurocidicus</name>
    <dbReference type="NCBI Taxonomy" id="66423"/>
    <lineage>
        <taxon>Bacteria</taxon>
        <taxon>Bacillati</taxon>
        <taxon>Actinomycetota</taxon>
        <taxon>Actinomycetes</taxon>
        <taxon>Kitasatosporales</taxon>
        <taxon>Streptomycetaceae</taxon>
        <taxon>Streptomyces</taxon>
    </lineage>
</organism>
<evidence type="ECO:0000313" key="1">
    <source>
        <dbReference type="EMBL" id="MBB5117682.1"/>
    </source>
</evidence>
<evidence type="ECO:0000313" key="2">
    <source>
        <dbReference type="Proteomes" id="UP000528608"/>
    </source>
</evidence>